<evidence type="ECO:0000313" key="2">
    <source>
        <dbReference type="EMBL" id="PPB82280.1"/>
    </source>
</evidence>
<dbReference type="OrthoDB" id="7708708at2"/>
<protein>
    <submittedName>
        <fullName evidence="2">Uncharacterized protein</fullName>
    </submittedName>
</protein>
<dbReference type="RefSeq" id="WP_104068850.1">
    <property type="nucleotide sequence ID" value="NZ_PRDS01000001.1"/>
</dbReference>
<dbReference type="Proteomes" id="UP000239736">
    <property type="component" value="Unassembled WGS sequence"/>
</dbReference>
<evidence type="ECO:0000256" key="1">
    <source>
        <dbReference type="SAM" id="MobiDB-lite"/>
    </source>
</evidence>
<accession>A0A2S5JLF5</accession>
<gene>
    <name evidence="2" type="ORF">LV82_00207</name>
</gene>
<organism evidence="2 3">
    <name type="scientific">Albidovulum inexpectatum</name>
    <dbReference type="NCBI Taxonomy" id="196587"/>
    <lineage>
        <taxon>Bacteria</taxon>
        <taxon>Pseudomonadati</taxon>
        <taxon>Pseudomonadota</taxon>
        <taxon>Alphaproteobacteria</taxon>
        <taxon>Rhodobacterales</taxon>
        <taxon>Paracoccaceae</taxon>
        <taxon>Albidovulum</taxon>
    </lineage>
</organism>
<name>A0A2S5JLF5_9RHOB</name>
<sequence length="141" mass="15354">MNNDIWLEVIARIGEPEPLLLDEVTDDLPPAPEGWAGGDVPPSPRLWSRDPDGPARIGVRVDDNLPDPARVAMRLAAAAIERGVEPVILTSLPRSGFERFGLRVERYIAGAAGDRARWEAEMSAYWDLALIVDAVDLAAFG</sequence>
<proteinExistence type="predicted"/>
<dbReference type="AlphaFoldDB" id="A0A2S5JLF5"/>
<reference evidence="2 3" key="1">
    <citation type="submission" date="2018-01" db="EMBL/GenBank/DDBJ databases">
        <title>Genomic Encyclopedia of Archaeal and Bacterial Type Strains, Phase II (KMG-II): from individual species to whole genera.</title>
        <authorList>
            <person name="Goeker M."/>
        </authorList>
    </citation>
    <scope>NUCLEOTIDE SEQUENCE [LARGE SCALE GENOMIC DNA]</scope>
    <source>
        <strain evidence="2 3">DSM 12048</strain>
    </source>
</reference>
<feature type="region of interest" description="Disordered" evidence="1">
    <location>
        <begin position="27"/>
        <end position="52"/>
    </location>
</feature>
<dbReference type="EMBL" id="PRDS01000001">
    <property type="protein sequence ID" value="PPB82280.1"/>
    <property type="molecule type" value="Genomic_DNA"/>
</dbReference>
<comment type="caution">
    <text evidence="2">The sequence shown here is derived from an EMBL/GenBank/DDBJ whole genome shotgun (WGS) entry which is preliminary data.</text>
</comment>
<evidence type="ECO:0000313" key="3">
    <source>
        <dbReference type="Proteomes" id="UP000239736"/>
    </source>
</evidence>
<keyword evidence="3" id="KW-1185">Reference proteome</keyword>